<proteinExistence type="predicted"/>
<evidence type="ECO:0000256" key="1">
    <source>
        <dbReference type="SAM" id="MobiDB-lite"/>
    </source>
</evidence>
<name>A0A5B7FGD9_PORTR</name>
<dbReference type="Proteomes" id="UP000324222">
    <property type="component" value="Unassembled WGS sequence"/>
</dbReference>
<dbReference type="AlphaFoldDB" id="A0A5B7FGD9"/>
<feature type="region of interest" description="Disordered" evidence="1">
    <location>
        <begin position="37"/>
        <end position="64"/>
    </location>
</feature>
<sequence>MWVDEEEWAGDSPLPAAMLVGRPGRVTWAPVHRIGEETANPPRRLAPPACDVHPPSPWPSKSER</sequence>
<protein>
    <submittedName>
        <fullName evidence="2">Uncharacterized protein</fullName>
    </submittedName>
</protein>
<keyword evidence="3" id="KW-1185">Reference proteome</keyword>
<organism evidence="2 3">
    <name type="scientific">Portunus trituberculatus</name>
    <name type="common">Swimming crab</name>
    <name type="synonym">Neptunus trituberculatus</name>
    <dbReference type="NCBI Taxonomy" id="210409"/>
    <lineage>
        <taxon>Eukaryota</taxon>
        <taxon>Metazoa</taxon>
        <taxon>Ecdysozoa</taxon>
        <taxon>Arthropoda</taxon>
        <taxon>Crustacea</taxon>
        <taxon>Multicrustacea</taxon>
        <taxon>Malacostraca</taxon>
        <taxon>Eumalacostraca</taxon>
        <taxon>Eucarida</taxon>
        <taxon>Decapoda</taxon>
        <taxon>Pleocyemata</taxon>
        <taxon>Brachyura</taxon>
        <taxon>Eubrachyura</taxon>
        <taxon>Portunoidea</taxon>
        <taxon>Portunidae</taxon>
        <taxon>Portuninae</taxon>
        <taxon>Portunus</taxon>
    </lineage>
</organism>
<evidence type="ECO:0000313" key="2">
    <source>
        <dbReference type="EMBL" id="MPC44309.1"/>
    </source>
</evidence>
<comment type="caution">
    <text evidence="2">The sequence shown here is derived from an EMBL/GenBank/DDBJ whole genome shotgun (WGS) entry which is preliminary data.</text>
</comment>
<gene>
    <name evidence="2" type="ORF">E2C01_037981</name>
</gene>
<reference evidence="2 3" key="1">
    <citation type="submission" date="2019-05" db="EMBL/GenBank/DDBJ databases">
        <title>Another draft genome of Portunus trituberculatus and its Hox gene families provides insights of decapod evolution.</title>
        <authorList>
            <person name="Jeong J.-H."/>
            <person name="Song I."/>
            <person name="Kim S."/>
            <person name="Choi T."/>
            <person name="Kim D."/>
            <person name="Ryu S."/>
            <person name="Kim W."/>
        </authorList>
    </citation>
    <scope>NUCLEOTIDE SEQUENCE [LARGE SCALE GENOMIC DNA]</scope>
    <source>
        <tissue evidence="2">Muscle</tissue>
    </source>
</reference>
<evidence type="ECO:0000313" key="3">
    <source>
        <dbReference type="Proteomes" id="UP000324222"/>
    </source>
</evidence>
<accession>A0A5B7FGD9</accession>
<dbReference type="EMBL" id="VSRR010006221">
    <property type="protein sequence ID" value="MPC44309.1"/>
    <property type="molecule type" value="Genomic_DNA"/>
</dbReference>